<dbReference type="AlphaFoldDB" id="A0A4Y2JCS5"/>
<organism evidence="2 3">
    <name type="scientific">Araneus ventricosus</name>
    <name type="common">Orbweaver spider</name>
    <name type="synonym">Epeira ventricosa</name>
    <dbReference type="NCBI Taxonomy" id="182803"/>
    <lineage>
        <taxon>Eukaryota</taxon>
        <taxon>Metazoa</taxon>
        <taxon>Ecdysozoa</taxon>
        <taxon>Arthropoda</taxon>
        <taxon>Chelicerata</taxon>
        <taxon>Arachnida</taxon>
        <taxon>Araneae</taxon>
        <taxon>Araneomorphae</taxon>
        <taxon>Entelegynae</taxon>
        <taxon>Araneoidea</taxon>
        <taxon>Araneidae</taxon>
        <taxon>Araneus</taxon>
    </lineage>
</organism>
<evidence type="ECO:0000313" key="3">
    <source>
        <dbReference type="Proteomes" id="UP000499080"/>
    </source>
</evidence>
<reference evidence="2 3" key="1">
    <citation type="journal article" date="2019" name="Sci. Rep.">
        <title>Orb-weaving spider Araneus ventricosus genome elucidates the spidroin gene catalogue.</title>
        <authorList>
            <person name="Kono N."/>
            <person name="Nakamura H."/>
            <person name="Ohtoshi R."/>
            <person name="Moran D.A.P."/>
            <person name="Shinohara A."/>
            <person name="Yoshida Y."/>
            <person name="Fujiwara M."/>
            <person name="Mori M."/>
            <person name="Tomita M."/>
            <person name="Arakawa K."/>
        </authorList>
    </citation>
    <scope>NUCLEOTIDE SEQUENCE [LARGE SCALE GENOMIC DNA]</scope>
</reference>
<sequence>MVPQQPGQPPRPDKRQMIPQPGGLPIQVKPAPLGTTPGIVTGPDHKPSQVLLPPGGGSTPGKAPQQLDSRLDQECNATNNLDLTRNGTTAPGQTLGPGQTTQMIPQPGGLPIQVSPHHWNTPGMSQDQITNHLKYFFTRWRDRLVPPGPGGASTG</sequence>
<protein>
    <submittedName>
        <fullName evidence="2">Uncharacterized protein</fullName>
    </submittedName>
</protein>
<dbReference type="EMBL" id="BGPR01003355">
    <property type="protein sequence ID" value="GBM87042.1"/>
    <property type="molecule type" value="Genomic_DNA"/>
</dbReference>
<feature type="compositionally biased region" description="Polar residues" evidence="1">
    <location>
        <begin position="79"/>
        <end position="104"/>
    </location>
</feature>
<gene>
    <name evidence="2" type="ORF">AVEN_40618_1</name>
</gene>
<feature type="region of interest" description="Disordered" evidence="1">
    <location>
        <begin position="1"/>
        <end position="67"/>
    </location>
</feature>
<name>A0A4Y2JCS5_ARAVE</name>
<evidence type="ECO:0000256" key="1">
    <source>
        <dbReference type="SAM" id="MobiDB-lite"/>
    </source>
</evidence>
<feature type="compositionally biased region" description="Pro residues" evidence="1">
    <location>
        <begin position="1"/>
        <end position="10"/>
    </location>
</feature>
<accession>A0A4Y2JCS5</accession>
<proteinExistence type="predicted"/>
<evidence type="ECO:0000313" key="2">
    <source>
        <dbReference type="EMBL" id="GBM87042.1"/>
    </source>
</evidence>
<feature type="region of interest" description="Disordered" evidence="1">
    <location>
        <begin position="79"/>
        <end position="126"/>
    </location>
</feature>
<comment type="caution">
    <text evidence="2">The sequence shown here is derived from an EMBL/GenBank/DDBJ whole genome shotgun (WGS) entry which is preliminary data.</text>
</comment>
<dbReference type="Proteomes" id="UP000499080">
    <property type="component" value="Unassembled WGS sequence"/>
</dbReference>
<keyword evidence="3" id="KW-1185">Reference proteome</keyword>